<dbReference type="CDD" id="cd00531">
    <property type="entry name" value="NTF2_like"/>
    <property type="match status" value="1"/>
</dbReference>
<dbReference type="RefSeq" id="WP_307476168.1">
    <property type="nucleotide sequence ID" value="NZ_JAUSUB010000013.1"/>
</dbReference>
<evidence type="ECO:0000313" key="3">
    <source>
        <dbReference type="Proteomes" id="UP001238088"/>
    </source>
</evidence>
<accession>A0ABU0AJX0</accession>
<keyword evidence="3" id="KW-1185">Reference proteome</keyword>
<dbReference type="Pfam" id="PF13577">
    <property type="entry name" value="SnoaL_4"/>
    <property type="match status" value="1"/>
</dbReference>
<comment type="caution">
    <text evidence="2">The sequence shown here is derived from an EMBL/GenBank/DDBJ whole genome shotgun (WGS) entry which is preliminary data.</text>
</comment>
<sequence>MTIPTDLERIIAKQEIQDLCYRYARGADRLDAESWASAFWEDGTFNQPQSDVAINSYANQLVGTMDKFFELTHHINGNILINFDNKNYATTEVYFQAFHLTKADASIEELRFIIGDKRLSELSYVDGDTFEILVGGRYLDQVERREEVWKIKYRRLIFDYTTVRRSMALSSGLGMTAMGAAKMSRDRTDPSYKC</sequence>
<organism evidence="2 3">
    <name type="scientific">Cytobacillus purgationiresistens</name>
    <dbReference type="NCBI Taxonomy" id="863449"/>
    <lineage>
        <taxon>Bacteria</taxon>
        <taxon>Bacillati</taxon>
        <taxon>Bacillota</taxon>
        <taxon>Bacilli</taxon>
        <taxon>Bacillales</taxon>
        <taxon>Bacillaceae</taxon>
        <taxon>Cytobacillus</taxon>
    </lineage>
</organism>
<name>A0ABU0AJX0_9BACI</name>
<dbReference type="InterPro" id="IPR037401">
    <property type="entry name" value="SnoaL-like"/>
</dbReference>
<gene>
    <name evidence="2" type="ORF">J2S17_003062</name>
</gene>
<feature type="domain" description="SnoaL-like" evidence="1">
    <location>
        <begin position="9"/>
        <end position="155"/>
    </location>
</feature>
<reference evidence="2 3" key="1">
    <citation type="submission" date="2023-07" db="EMBL/GenBank/DDBJ databases">
        <title>Genomic Encyclopedia of Type Strains, Phase IV (KMG-IV): sequencing the most valuable type-strain genomes for metagenomic binning, comparative biology and taxonomic classification.</title>
        <authorList>
            <person name="Goeker M."/>
        </authorList>
    </citation>
    <scope>NUCLEOTIDE SEQUENCE [LARGE SCALE GENOMIC DNA]</scope>
    <source>
        <strain evidence="2 3">DSM 23494</strain>
    </source>
</reference>
<dbReference type="SUPFAM" id="SSF54427">
    <property type="entry name" value="NTF2-like"/>
    <property type="match status" value="1"/>
</dbReference>
<proteinExistence type="predicted"/>
<protein>
    <recommendedName>
        <fullName evidence="1">SnoaL-like domain-containing protein</fullName>
    </recommendedName>
</protein>
<dbReference type="Gene3D" id="3.10.450.50">
    <property type="match status" value="1"/>
</dbReference>
<evidence type="ECO:0000313" key="2">
    <source>
        <dbReference type="EMBL" id="MDQ0271174.1"/>
    </source>
</evidence>
<evidence type="ECO:0000259" key="1">
    <source>
        <dbReference type="Pfam" id="PF13577"/>
    </source>
</evidence>
<dbReference type="EMBL" id="JAUSUB010000013">
    <property type="protein sequence ID" value="MDQ0271174.1"/>
    <property type="molecule type" value="Genomic_DNA"/>
</dbReference>
<dbReference type="Proteomes" id="UP001238088">
    <property type="component" value="Unassembled WGS sequence"/>
</dbReference>
<dbReference type="InterPro" id="IPR032710">
    <property type="entry name" value="NTF2-like_dom_sf"/>
</dbReference>